<dbReference type="Proteomes" id="UP000295680">
    <property type="component" value="Unassembled WGS sequence"/>
</dbReference>
<evidence type="ECO:0000313" key="3">
    <source>
        <dbReference type="EMBL" id="TCO53775.1"/>
    </source>
</evidence>
<sequence length="326" mass="32208">MARRTASALALSALASASVVLAAPSASADLVTYCVGNGGAVTLPTDLFVPDGKSCSLKGTTITGNVQVGPGANLVIDGGTINGQVQIASNGYLDSSNTRIDGGVTLASGGFGTYLKSTRTSAVTVQPKGDASVEGFLFIDASTIDGNVSSNVGEVRLDKNTQVGGNVTSSNTYYTDVRDSFVDGTLSVLNNANGSVVCGGAVQGKATFAGNLVGVQLGPNGTLDSCASGGYFGRDVVISNTTGKATVDDTIINGQLQLSGNSPAAQVSANNRIRGGVVGDRTAAGSSAGLKAKAAPARPGTKDQTAQARLTDATAAANAAGDAHLG</sequence>
<feature type="chain" id="PRO_5020268329" evidence="2">
    <location>
        <begin position="23"/>
        <end position="326"/>
    </location>
</feature>
<feature type="signal peptide" evidence="2">
    <location>
        <begin position="1"/>
        <end position="22"/>
    </location>
</feature>
<protein>
    <submittedName>
        <fullName evidence="3">Uncharacterized protein</fullName>
    </submittedName>
</protein>
<keyword evidence="4" id="KW-1185">Reference proteome</keyword>
<reference evidence="3 4" key="1">
    <citation type="submission" date="2019-03" db="EMBL/GenBank/DDBJ databases">
        <title>Genomic Encyclopedia of Type Strains, Phase IV (KMG-IV): sequencing the most valuable type-strain genomes for metagenomic binning, comparative biology and taxonomic classification.</title>
        <authorList>
            <person name="Goeker M."/>
        </authorList>
    </citation>
    <scope>NUCLEOTIDE SEQUENCE [LARGE SCALE GENOMIC DNA]</scope>
    <source>
        <strain evidence="3 4">DSM 45934</strain>
    </source>
</reference>
<dbReference type="AlphaFoldDB" id="A0A4R2JI28"/>
<evidence type="ECO:0000256" key="2">
    <source>
        <dbReference type="SAM" id="SignalP"/>
    </source>
</evidence>
<dbReference type="EMBL" id="SLWS01000010">
    <property type="protein sequence ID" value="TCO53775.1"/>
    <property type="molecule type" value="Genomic_DNA"/>
</dbReference>
<comment type="caution">
    <text evidence="3">The sequence shown here is derived from an EMBL/GenBank/DDBJ whole genome shotgun (WGS) entry which is preliminary data.</text>
</comment>
<name>A0A4R2JI28_9PSEU</name>
<evidence type="ECO:0000256" key="1">
    <source>
        <dbReference type="SAM" id="MobiDB-lite"/>
    </source>
</evidence>
<gene>
    <name evidence="3" type="ORF">EV192_110367</name>
</gene>
<organism evidence="3 4">
    <name type="scientific">Actinocrispum wychmicini</name>
    <dbReference type="NCBI Taxonomy" id="1213861"/>
    <lineage>
        <taxon>Bacteria</taxon>
        <taxon>Bacillati</taxon>
        <taxon>Actinomycetota</taxon>
        <taxon>Actinomycetes</taxon>
        <taxon>Pseudonocardiales</taxon>
        <taxon>Pseudonocardiaceae</taxon>
        <taxon>Actinocrispum</taxon>
    </lineage>
</organism>
<feature type="compositionally biased region" description="Low complexity" evidence="1">
    <location>
        <begin position="283"/>
        <end position="307"/>
    </location>
</feature>
<proteinExistence type="predicted"/>
<accession>A0A4R2JI28</accession>
<evidence type="ECO:0000313" key="4">
    <source>
        <dbReference type="Proteomes" id="UP000295680"/>
    </source>
</evidence>
<dbReference type="RefSeq" id="WP_132123719.1">
    <property type="nucleotide sequence ID" value="NZ_SLWS01000010.1"/>
</dbReference>
<feature type="region of interest" description="Disordered" evidence="1">
    <location>
        <begin position="278"/>
        <end position="307"/>
    </location>
</feature>
<dbReference type="OrthoDB" id="5149096at2"/>
<keyword evidence="2" id="KW-0732">Signal</keyword>